<proteinExistence type="predicted"/>
<sequence>MQPLKIMADPVPAPTHILSPRVFAFTFLVVGGQALPIVSSNNGWSFYRLVSITPPPRPNFLFYPLAFALSIIPPRLNMYIQVMDDDGPSYITYRPSYRCNRDRDDSPTPLIRTSTHTHLIAKSSRALPVLSACHPAAAYLNT</sequence>
<evidence type="ECO:0000313" key="2">
    <source>
        <dbReference type="Proteomes" id="UP000326924"/>
    </source>
</evidence>
<accession>A0A5J5FAQ3</accession>
<gene>
    <name evidence="1" type="ORF">FN846DRAFT_483205</name>
</gene>
<reference evidence="1 2" key="1">
    <citation type="submission" date="2019-09" db="EMBL/GenBank/DDBJ databases">
        <title>Draft genome of the ectomycorrhizal ascomycete Sphaerosporella brunnea.</title>
        <authorList>
            <consortium name="DOE Joint Genome Institute"/>
            <person name="Benucci G.M."/>
            <person name="Marozzi G."/>
            <person name="Antonielli L."/>
            <person name="Sanchez S."/>
            <person name="Marco P."/>
            <person name="Wang X."/>
            <person name="Falini L.B."/>
            <person name="Barry K."/>
            <person name="Haridas S."/>
            <person name="Lipzen A."/>
            <person name="Labutti K."/>
            <person name="Grigoriev I.V."/>
            <person name="Murat C."/>
            <person name="Martin F."/>
            <person name="Albertini E."/>
            <person name="Donnini D."/>
            <person name="Bonito G."/>
        </authorList>
    </citation>
    <scope>NUCLEOTIDE SEQUENCE [LARGE SCALE GENOMIC DNA]</scope>
    <source>
        <strain evidence="1 2">Sb_GMNB300</strain>
    </source>
</reference>
<name>A0A5J5FAQ3_9PEZI</name>
<dbReference type="AlphaFoldDB" id="A0A5J5FAQ3"/>
<keyword evidence="2" id="KW-1185">Reference proteome</keyword>
<protein>
    <submittedName>
        <fullName evidence="1">Uncharacterized protein</fullName>
    </submittedName>
</protein>
<dbReference type="InParanoid" id="A0A5J5FAQ3"/>
<organism evidence="1 2">
    <name type="scientific">Sphaerosporella brunnea</name>
    <dbReference type="NCBI Taxonomy" id="1250544"/>
    <lineage>
        <taxon>Eukaryota</taxon>
        <taxon>Fungi</taxon>
        <taxon>Dikarya</taxon>
        <taxon>Ascomycota</taxon>
        <taxon>Pezizomycotina</taxon>
        <taxon>Pezizomycetes</taxon>
        <taxon>Pezizales</taxon>
        <taxon>Pyronemataceae</taxon>
        <taxon>Sphaerosporella</taxon>
    </lineage>
</organism>
<comment type="caution">
    <text evidence="1">The sequence shown here is derived from an EMBL/GenBank/DDBJ whole genome shotgun (WGS) entry which is preliminary data.</text>
</comment>
<dbReference type="EMBL" id="VXIS01000004">
    <property type="protein sequence ID" value="KAA8914694.1"/>
    <property type="molecule type" value="Genomic_DNA"/>
</dbReference>
<evidence type="ECO:0000313" key="1">
    <source>
        <dbReference type="EMBL" id="KAA8914694.1"/>
    </source>
</evidence>
<dbReference type="Proteomes" id="UP000326924">
    <property type="component" value="Unassembled WGS sequence"/>
</dbReference>